<evidence type="ECO:0000313" key="3">
    <source>
        <dbReference type="Proteomes" id="UP000443153"/>
    </source>
</evidence>
<keyword evidence="3" id="KW-1185">Reference proteome</keyword>
<sequence length="653" mass="74976">MRPKTIMAYRHAIMKNLTLFLVLFSTTLFAQDQTSYKERKSQVIGSLKDVTLVERGKHGLPKAIARLESNPQDEGALTYITNDLDNRHQSMFDFPGMALALCRYWDSFNEKQLKKIKRDLEKLAKSDKQGGEGFLGHGTENHATMMWSSAYLFGQLFPDARWANGMSSEELMADMKERLRKTFKNVYDHGYTEYLSTTYEVVMNFPVEILLEYAEDPEVKAIAEAFMLYKWSLLSLNNFDGTIMAPYARMNTQQDHLSDESYISATSYYNWLMWGWGPATANVKMNQFEDFQEASYTIFTALSGVEPPSVFFRIAGNDSGPFELKTSAASFGHHGSGVPHQMMRKVFRNKTYAIGTGNFRWVPGGDYADHDANGFNIVYQSPDRFNYINCFHPYWYSDGDEKDRTADTWYKGTNSPFQQTAHSKNTVITLFNVPEKDPWVNTPSASKWAWRDGHADNLIKRGMFRYPKSIDEKVEENGWIFLREGDTYIGIRPLKSYYEQTDLDGKGLDGFNIVKSDHAQTGFVFELGSKKESDSFKRFRRTIKKNRLSINWETMSVTYVDSQKEKLQIQYQEGLPIAHENEMPEHLTRKGIIGLAESIPLVKIKNKKDIGYRKWPMIESPSINMGDSTLKIIDGDTKITVNWQGSIPVINKN</sequence>
<dbReference type="Proteomes" id="UP000443153">
    <property type="component" value="Unassembled WGS sequence"/>
</dbReference>
<evidence type="ECO:0008006" key="4">
    <source>
        <dbReference type="Google" id="ProtNLM"/>
    </source>
</evidence>
<name>A0A6I2MS48_9FLAO</name>
<feature type="chain" id="PRO_5026128922" description="DUF4962 domain-containing protein" evidence="1">
    <location>
        <begin position="31"/>
        <end position="653"/>
    </location>
</feature>
<dbReference type="RefSeq" id="WP_154368168.1">
    <property type="nucleotide sequence ID" value="NZ_WKJH01000024.1"/>
</dbReference>
<keyword evidence="1" id="KW-0732">Signal</keyword>
<accession>A0A6I2MS48</accession>
<dbReference type="AlphaFoldDB" id="A0A6I2MS48"/>
<comment type="caution">
    <text evidence="2">The sequence shown here is derived from an EMBL/GenBank/DDBJ whole genome shotgun (WGS) entry which is preliminary data.</text>
</comment>
<dbReference type="OrthoDB" id="905715at2"/>
<organism evidence="2 3">
    <name type="scientific">Maribacter luteus</name>
    <dbReference type="NCBI Taxonomy" id="2594478"/>
    <lineage>
        <taxon>Bacteria</taxon>
        <taxon>Pseudomonadati</taxon>
        <taxon>Bacteroidota</taxon>
        <taxon>Flavobacteriia</taxon>
        <taxon>Flavobacteriales</taxon>
        <taxon>Flavobacteriaceae</taxon>
        <taxon>Maribacter</taxon>
    </lineage>
</organism>
<gene>
    <name evidence="2" type="ORF">GJ691_14595</name>
</gene>
<proteinExistence type="predicted"/>
<evidence type="ECO:0000256" key="1">
    <source>
        <dbReference type="SAM" id="SignalP"/>
    </source>
</evidence>
<reference evidence="2 3" key="1">
    <citation type="submission" date="2019-11" db="EMBL/GenBank/DDBJ databases">
        <title>Maribacter lutea sp. nov., a marine bacterium isolated from intertidal sand.</title>
        <authorList>
            <person name="Liu A."/>
        </authorList>
    </citation>
    <scope>NUCLEOTIDE SEQUENCE [LARGE SCALE GENOMIC DNA]</scope>
    <source>
        <strain evidence="2 3">RZ05</strain>
    </source>
</reference>
<dbReference type="EMBL" id="WKJH01000024">
    <property type="protein sequence ID" value="MRX65385.1"/>
    <property type="molecule type" value="Genomic_DNA"/>
</dbReference>
<evidence type="ECO:0000313" key="2">
    <source>
        <dbReference type="EMBL" id="MRX65385.1"/>
    </source>
</evidence>
<protein>
    <recommendedName>
        <fullName evidence="4">DUF4962 domain-containing protein</fullName>
    </recommendedName>
</protein>
<feature type="signal peptide" evidence="1">
    <location>
        <begin position="1"/>
        <end position="30"/>
    </location>
</feature>